<sequence>MIEQHAGEPWVLLALFAFCTIDGFFPPVPSESLVVGLAAVGQPPWWMLLPVAAAAAVAGDNIAYWAGRKLGTTRVMTGGPKRQKMVAWSRHQLRRRGPLCILVARYIPAGRVVVNAMAGATRFSYKVFLAVDIIAGIAWAGYAVLIGAGASSLIGDNHLLAMGIGVVGAIVIGAILDQVLRRLMPTPAHLHDDLDESGQETGSAEGEETVGVSRSARESDAPASPASPSEQSAGSVRGSQRQETADDPVGQDSPVL</sequence>
<evidence type="ECO:0000256" key="4">
    <source>
        <dbReference type="ARBA" id="ARBA00022692"/>
    </source>
</evidence>
<evidence type="ECO:0000313" key="10">
    <source>
        <dbReference type="EMBL" id="VEI02593.1"/>
    </source>
</evidence>
<feature type="compositionally biased region" description="Low complexity" evidence="8">
    <location>
        <begin position="221"/>
        <end position="235"/>
    </location>
</feature>
<feature type="transmembrane region" description="Helical" evidence="7">
    <location>
        <begin position="158"/>
        <end position="176"/>
    </location>
</feature>
<dbReference type="Proteomes" id="UP000277858">
    <property type="component" value="Chromosome"/>
</dbReference>
<evidence type="ECO:0000256" key="8">
    <source>
        <dbReference type="SAM" id="MobiDB-lite"/>
    </source>
</evidence>
<dbReference type="STRING" id="1122997.GCA_000425285_01088"/>
<gene>
    <name evidence="10" type="ORF">NCTC13652_00772</name>
</gene>
<dbReference type="Pfam" id="PF09335">
    <property type="entry name" value="VTT_dom"/>
    <property type="match status" value="1"/>
</dbReference>
<accession>A0A3S4V1E2</accession>
<keyword evidence="6 7" id="KW-0472">Membrane</keyword>
<keyword evidence="4 7" id="KW-0812">Transmembrane</keyword>
<dbReference type="AlphaFoldDB" id="A0A3S4V1E2"/>
<name>A0A3S4V1E2_9ACTN</name>
<feature type="domain" description="VTT" evidence="9">
    <location>
        <begin position="28"/>
        <end position="148"/>
    </location>
</feature>
<reference evidence="10 11" key="1">
    <citation type="submission" date="2018-12" db="EMBL/GenBank/DDBJ databases">
        <authorList>
            <consortium name="Pathogen Informatics"/>
        </authorList>
    </citation>
    <scope>NUCLEOTIDE SEQUENCE [LARGE SCALE GENOMIC DNA]</scope>
    <source>
        <strain evidence="10 11">NCTC13652</strain>
    </source>
</reference>
<evidence type="ECO:0000256" key="1">
    <source>
        <dbReference type="ARBA" id="ARBA00004651"/>
    </source>
</evidence>
<dbReference type="EMBL" id="LR134473">
    <property type="protein sequence ID" value="VEI02593.1"/>
    <property type="molecule type" value="Genomic_DNA"/>
</dbReference>
<evidence type="ECO:0000256" key="3">
    <source>
        <dbReference type="ARBA" id="ARBA00022475"/>
    </source>
</evidence>
<feature type="transmembrane region" description="Helical" evidence="7">
    <location>
        <begin position="127"/>
        <end position="146"/>
    </location>
</feature>
<evidence type="ECO:0000256" key="5">
    <source>
        <dbReference type="ARBA" id="ARBA00022989"/>
    </source>
</evidence>
<feature type="region of interest" description="Disordered" evidence="8">
    <location>
        <begin position="190"/>
        <end position="256"/>
    </location>
</feature>
<comment type="similarity">
    <text evidence="2 7">Belongs to the DedA family.</text>
</comment>
<keyword evidence="11" id="KW-1185">Reference proteome</keyword>
<evidence type="ECO:0000256" key="7">
    <source>
        <dbReference type="RuleBase" id="RU367016"/>
    </source>
</evidence>
<keyword evidence="5 7" id="KW-1133">Transmembrane helix</keyword>
<evidence type="ECO:0000313" key="11">
    <source>
        <dbReference type="Proteomes" id="UP000277858"/>
    </source>
</evidence>
<keyword evidence="3 7" id="KW-1003">Cell membrane</keyword>
<comment type="subcellular location">
    <subcellularLocation>
        <location evidence="1 7">Cell membrane</location>
        <topology evidence="1 7">Multi-pass membrane protein</topology>
    </subcellularLocation>
</comment>
<dbReference type="PANTHER" id="PTHR30353">
    <property type="entry name" value="INNER MEMBRANE PROTEIN DEDA-RELATED"/>
    <property type="match status" value="1"/>
</dbReference>
<feature type="transmembrane region" description="Helical" evidence="7">
    <location>
        <begin position="45"/>
        <end position="66"/>
    </location>
</feature>
<dbReference type="InterPro" id="IPR032816">
    <property type="entry name" value="VTT_dom"/>
</dbReference>
<feature type="transmembrane region" description="Helical" evidence="7">
    <location>
        <begin position="7"/>
        <end position="25"/>
    </location>
</feature>
<dbReference type="InterPro" id="IPR032818">
    <property type="entry name" value="DedA-like"/>
</dbReference>
<proteinExistence type="inferred from homology"/>
<protein>
    <submittedName>
        <fullName evidence="10">SNARE associated Golgi protein</fullName>
    </submittedName>
</protein>
<evidence type="ECO:0000256" key="2">
    <source>
        <dbReference type="ARBA" id="ARBA00010792"/>
    </source>
</evidence>
<evidence type="ECO:0000259" key="9">
    <source>
        <dbReference type="Pfam" id="PF09335"/>
    </source>
</evidence>
<dbReference type="GO" id="GO:0005886">
    <property type="term" value="C:plasma membrane"/>
    <property type="evidence" value="ECO:0007669"/>
    <property type="project" value="UniProtKB-SubCell"/>
</dbReference>
<evidence type="ECO:0000256" key="6">
    <source>
        <dbReference type="ARBA" id="ARBA00023136"/>
    </source>
</evidence>
<dbReference type="PANTHER" id="PTHR30353:SF0">
    <property type="entry name" value="TRANSMEMBRANE PROTEIN"/>
    <property type="match status" value="1"/>
</dbReference>
<organism evidence="10 11">
    <name type="scientific">Acidipropionibacterium jensenii</name>
    <dbReference type="NCBI Taxonomy" id="1749"/>
    <lineage>
        <taxon>Bacteria</taxon>
        <taxon>Bacillati</taxon>
        <taxon>Actinomycetota</taxon>
        <taxon>Actinomycetes</taxon>
        <taxon>Propionibacteriales</taxon>
        <taxon>Propionibacteriaceae</taxon>
        <taxon>Acidipropionibacterium</taxon>
    </lineage>
</organism>